<name>A0AAQ3JVV2_9LILI</name>
<organism evidence="1 2">
    <name type="scientific">Canna indica</name>
    <name type="common">Indian-shot</name>
    <dbReference type="NCBI Taxonomy" id="4628"/>
    <lineage>
        <taxon>Eukaryota</taxon>
        <taxon>Viridiplantae</taxon>
        <taxon>Streptophyta</taxon>
        <taxon>Embryophyta</taxon>
        <taxon>Tracheophyta</taxon>
        <taxon>Spermatophyta</taxon>
        <taxon>Magnoliopsida</taxon>
        <taxon>Liliopsida</taxon>
        <taxon>Zingiberales</taxon>
        <taxon>Cannaceae</taxon>
        <taxon>Canna</taxon>
    </lineage>
</organism>
<gene>
    <name evidence="1" type="ORF">Cni_G06077</name>
</gene>
<protein>
    <submittedName>
        <fullName evidence="1">Uncharacterized protein</fullName>
    </submittedName>
</protein>
<keyword evidence="2" id="KW-1185">Reference proteome</keyword>
<dbReference type="Proteomes" id="UP001327560">
    <property type="component" value="Chromosome 2"/>
</dbReference>
<evidence type="ECO:0000313" key="2">
    <source>
        <dbReference type="Proteomes" id="UP001327560"/>
    </source>
</evidence>
<proteinExistence type="predicted"/>
<evidence type="ECO:0000313" key="1">
    <source>
        <dbReference type="EMBL" id="WOK97369.1"/>
    </source>
</evidence>
<reference evidence="1 2" key="1">
    <citation type="submission" date="2023-10" db="EMBL/GenBank/DDBJ databases">
        <title>Chromosome-scale genome assembly provides insights into flower coloration mechanisms of Canna indica.</title>
        <authorList>
            <person name="Li C."/>
        </authorList>
    </citation>
    <scope>NUCLEOTIDE SEQUENCE [LARGE SCALE GENOMIC DNA]</scope>
    <source>
        <tissue evidence="1">Flower</tissue>
    </source>
</reference>
<dbReference type="AlphaFoldDB" id="A0AAQ3JVV2"/>
<sequence>MPVCIGILGTCRIQIGYYVQPQEKLGKGAWIKEADEVEKEIGEKLIAFIANSFWLLWKNRCQMKFKRKKEGLNCIFVKAFNDALEYCRTGKKPNCKGKDVKNEMHLNYWESSLFCDAAWKDGISGGVGFVLTEHEK</sequence>
<accession>A0AAQ3JVV2</accession>
<dbReference type="EMBL" id="CP136891">
    <property type="protein sequence ID" value="WOK97369.1"/>
    <property type="molecule type" value="Genomic_DNA"/>
</dbReference>